<dbReference type="VEuPathDB" id="FungiDB:PABG_03544"/>
<dbReference type="Proteomes" id="UP000242814">
    <property type="component" value="Unassembled WGS sequence"/>
</dbReference>
<dbReference type="AlphaFoldDB" id="A0A1D2JA51"/>
<comment type="caution">
    <text evidence="2">The sequence shown here is derived from an EMBL/GenBank/DDBJ whole genome shotgun (WGS) entry which is preliminary data.</text>
</comment>
<evidence type="ECO:0000313" key="3">
    <source>
        <dbReference type="Proteomes" id="UP000242814"/>
    </source>
</evidence>
<sequence length="81" mass="8137">MADQGSGNNMGDKIKAATQPGDSKTTTQKLSEMVQQGVESAKQTGGGAAEAAKNTASKVSGAIGDGGKHTYPKTNDAPLLM</sequence>
<accession>A0A1D2JA51</accession>
<organism evidence="2 3">
    <name type="scientific">Paracoccidioides brasiliensis</name>
    <dbReference type="NCBI Taxonomy" id="121759"/>
    <lineage>
        <taxon>Eukaryota</taxon>
        <taxon>Fungi</taxon>
        <taxon>Dikarya</taxon>
        <taxon>Ascomycota</taxon>
        <taxon>Pezizomycotina</taxon>
        <taxon>Eurotiomycetes</taxon>
        <taxon>Eurotiomycetidae</taxon>
        <taxon>Onygenales</taxon>
        <taxon>Ajellomycetaceae</taxon>
        <taxon>Paracoccidioides</taxon>
    </lineage>
</organism>
<feature type="compositionally biased region" description="Polar residues" evidence="1">
    <location>
        <begin position="20"/>
        <end position="43"/>
    </location>
</feature>
<reference evidence="2 3" key="1">
    <citation type="submission" date="2016-06" db="EMBL/GenBank/DDBJ databases">
        <authorList>
            <person name="Kjaerup R.B."/>
            <person name="Dalgaard T.S."/>
            <person name="Juul-Madsen H.R."/>
        </authorList>
    </citation>
    <scope>NUCLEOTIDE SEQUENCE [LARGE SCALE GENOMIC DNA]</scope>
    <source>
        <strain evidence="2 3">Pb300</strain>
    </source>
</reference>
<dbReference type="Gene3D" id="6.10.280.100">
    <property type="match status" value="1"/>
</dbReference>
<dbReference type="EMBL" id="LZYO01000253">
    <property type="protein sequence ID" value="ODH22190.1"/>
    <property type="molecule type" value="Genomic_DNA"/>
</dbReference>
<dbReference type="VEuPathDB" id="FungiDB:PADG_02118"/>
<evidence type="ECO:0000313" key="2">
    <source>
        <dbReference type="EMBL" id="ODH22190.1"/>
    </source>
</evidence>
<proteinExistence type="predicted"/>
<protein>
    <submittedName>
        <fullName evidence="2">Uncharacterized protein</fullName>
    </submittedName>
</protein>
<gene>
    <name evidence="2" type="ORF">ACO22_05557</name>
</gene>
<evidence type="ECO:0000256" key="1">
    <source>
        <dbReference type="SAM" id="MobiDB-lite"/>
    </source>
</evidence>
<name>A0A1D2JA51_PARBR</name>
<dbReference type="OMA" id="TYPKTND"/>
<feature type="region of interest" description="Disordered" evidence="1">
    <location>
        <begin position="1"/>
        <end position="81"/>
    </location>
</feature>